<organism evidence="1 2">
    <name type="scientific">Candidatus Uhrbacteria bacterium CG_4_9_14_3_um_filter_50_9</name>
    <dbReference type="NCBI Taxonomy" id="1975035"/>
    <lineage>
        <taxon>Bacteria</taxon>
        <taxon>Candidatus Uhriibacteriota</taxon>
    </lineage>
</organism>
<reference evidence="2" key="1">
    <citation type="submission" date="2017-09" db="EMBL/GenBank/DDBJ databases">
        <title>Depth-based differentiation of microbial function through sediment-hosted aquifers and enrichment of novel symbionts in the deep terrestrial subsurface.</title>
        <authorList>
            <person name="Probst A.J."/>
            <person name="Ladd B."/>
            <person name="Jarett J.K."/>
            <person name="Geller-Mcgrath D.E."/>
            <person name="Sieber C.M.K."/>
            <person name="Emerson J.B."/>
            <person name="Anantharaman K."/>
            <person name="Thomas B.C."/>
            <person name="Malmstrom R."/>
            <person name="Stieglmeier M."/>
            <person name="Klingl A."/>
            <person name="Woyke T."/>
            <person name="Ryan C.M."/>
            <person name="Banfield J.F."/>
        </authorList>
    </citation>
    <scope>NUCLEOTIDE SEQUENCE [LARGE SCALE GENOMIC DNA]</scope>
</reference>
<proteinExistence type="predicted"/>
<dbReference type="AlphaFoldDB" id="A0A2M7XD95"/>
<comment type="caution">
    <text evidence="1">The sequence shown here is derived from an EMBL/GenBank/DDBJ whole genome shotgun (WGS) entry which is preliminary data.</text>
</comment>
<dbReference type="Proteomes" id="UP000229385">
    <property type="component" value="Unassembled WGS sequence"/>
</dbReference>
<gene>
    <name evidence="1" type="ORF">CO174_01855</name>
</gene>
<dbReference type="EMBL" id="PFWU01000023">
    <property type="protein sequence ID" value="PJA45696.1"/>
    <property type="molecule type" value="Genomic_DNA"/>
</dbReference>
<accession>A0A2M7XD95</accession>
<sequence length="71" mass="8469">MPNLGERAAVVAVRDHQQTSFVVYIDFLIPDVNNERRFSFNVSKLMEERVNRPRNFVRRTLAAITEWFDWV</sequence>
<evidence type="ECO:0000313" key="2">
    <source>
        <dbReference type="Proteomes" id="UP000229385"/>
    </source>
</evidence>
<evidence type="ECO:0000313" key="1">
    <source>
        <dbReference type="EMBL" id="PJA45696.1"/>
    </source>
</evidence>
<name>A0A2M7XD95_9BACT</name>
<protein>
    <submittedName>
        <fullName evidence="1">Uncharacterized protein</fullName>
    </submittedName>
</protein>